<dbReference type="InterPro" id="IPR015797">
    <property type="entry name" value="NUDIX_hydrolase-like_dom_sf"/>
</dbReference>
<dbReference type="InterPro" id="IPR000086">
    <property type="entry name" value="NUDIX_hydrolase_dom"/>
</dbReference>
<evidence type="ECO:0000256" key="1">
    <source>
        <dbReference type="ARBA" id="ARBA00001936"/>
    </source>
</evidence>
<name>A0A6I8UYB8_DROPS</name>
<dbReference type="InterPro" id="IPR039121">
    <property type="entry name" value="NUDT19"/>
</dbReference>
<keyword evidence="4" id="KW-0479">Metal-binding</keyword>
<dbReference type="Proteomes" id="UP000001819">
    <property type="component" value="Chromosome 4"/>
</dbReference>
<dbReference type="PANTHER" id="PTHR12318">
    <property type="entry name" value="TESTOSTERONE-REGULATED PROTEIN RP2"/>
    <property type="match status" value="1"/>
</dbReference>
<comment type="cofactor">
    <cofactor evidence="2">
        <name>Mg(2+)</name>
        <dbReference type="ChEBI" id="CHEBI:18420"/>
    </cofactor>
</comment>
<comment type="similarity">
    <text evidence="3">Belongs to the Nudix hydrolase family.</text>
</comment>
<dbReference type="FunCoup" id="A0A6I8UYB8">
    <property type="interactions" value="94"/>
</dbReference>
<evidence type="ECO:0000313" key="9">
    <source>
        <dbReference type="Proteomes" id="UP000001819"/>
    </source>
</evidence>
<evidence type="ECO:0000313" key="10">
    <source>
        <dbReference type="RefSeq" id="XP_002133240.2"/>
    </source>
</evidence>
<dbReference type="GO" id="GO:0016818">
    <property type="term" value="F:hydrolase activity, acting on acid anhydrides, in phosphorus-containing anhydrides"/>
    <property type="evidence" value="ECO:0007669"/>
    <property type="project" value="InterPro"/>
</dbReference>
<dbReference type="PANTHER" id="PTHR12318:SF0">
    <property type="entry name" value="ACYL-COENZYME A DIPHOSPHATASE NUDT19"/>
    <property type="match status" value="1"/>
</dbReference>
<evidence type="ECO:0000256" key="6">
    <source>
        <dbReference type="ARBA" id="ARBA00022842"/>
    </source>
</evidence>
<dbReference type="ExpressionAtlas" id="A0A6I8UYB8">
    <property type="expression patterns" value="baseline"/>
</dbReference>
<comment type="cofactor">
    <cofactor evidence="1">
        <name>Mn(2+)</name>
        <dbReference type="ChEBI" id="CHEBI:29035"/>
    </cofactor>
</comment>
<dbReference type="GO" id="GO:0046872">
    <property type="term" value="F:metal ion binding"/>
    <property type="evidence" value="ECO:0007669"/>
    <property type="project" value="UniProtKB-KW"/>
</dbReference>
<evidence type="ECO:0000256" key="5">
    <source>
        <dbReference type="ARBA" id="ARBA00022801"/>
    </source>
</evidence>
<keyword evidence="7" id="KW-0464">Manganese</keyword>
<sequence length="359" mass="41011">MSTATSKWRTSASLILVSKEANKHQDYNLLMLKRSDPTAIVTNQTVFPGGLLDSEADEGVSWLQYFEEFGVPQEALRRLVLIRDDRPAILAPQGTGCYDRFFKRSNIWSREITLRLTALRECFEEVGILLGRSKNELNFGNIALPKELTDRKAWQRRVHNKPSEFLNLCRQLQVVPDLWALHEWSAWASPSIVRKGYETVFFAAFVDTQPSLLGESSEVKETLWLTPLEFLRLNKGGNLWFMPPQFYELARLAGVGTYKSLLGFATNRSRMGTTMFMPLLYACEGSMVYVLPGDDYYLPEPQHVDEIISFAGTVDEFRARSKNLHRYTFGALVQNLEINIPPPNGHLRPQSVSNERQKL</sequence>
<accession>A0A6I8UYB8</accession>
<dbReference type="InParanoid" id="A0A6I8UYB8"/>
<protein>
    <submittedName>
        <fullName evidence="10">Nucleoside diphosphate-linked moiety X motif 19</fullName>
    </submittedName>
</protein>
<dbReference type="AlphaFoldDB" id="A0A6I8UYB8"/>
<evidence type="ECO:0000256" key="2">
    <source>
        <dbReference type="ARBA" id="ARBA00001946"/>
    </source>
</evidence>
<keyword evidence="5" id="KW-0378">Hydrolase</keyword>
<evidence type="ECO:0000256" key="4">
    <source>
        <dbReference type="ARBA" id="ARBA00022723"/>
    </source>
</evidence>
<gene>
    <name evidence="10" type="primary">LOC6902726</name>
</gene>
<dbReference type="SUPFAM" id="SSF55811">
    <property type="entry name" value="Nudix"/>
    <property type="match status" value="1"/>
</dbReference>
<dbReference type="RefSeq" id="XP_002133240.2">
    <property type="nucleotide sequence ID" value="XM_002133204.3"/>
</dbReference>
<proteinExistence type="inferred from homology"/>
<keyword evidence="6" id="KW-0460">Magnesium</keyword>
<dbReference type="KEGG" id="dpo:6902726"/>
<evidence type="ECO:0000256" key="3">
    <source>
        <dbReference type="ARBA" id="ARBA00005582"/>
    </source>
</evidence>
<evidence type="ECO:0000259" key="8">
    <source>
        <dbReference type="PROSITE" id="PS51462"/>
    </source>
</evidence>
<evidence type="ECO:0000256" key="7">
    <source>
        <dbReference type="ARBA" id="ARBA00023211"/>
    </source>
</evidence>
<reference evidence="10" key="1">
    <citation type="submission" date="2025-08" db="UniProtKB">
        <authorList>
            <consortium name="RefSeq"/>
        </authorList>
    </citation>
    <scope>IDENTIFICATION</scope>
    <source>
        <strain evidence="10">MV-25-SWS-2005</strain>
        <tissue evidence="10">Whole body</tissue>
    </source>
</reference>
<dbReference type="GO" id="GO:0005739">
    <property type="term" value="C:mitochondrion"/>
    <property type="evidence" value="ECO:0007669"/>
    <property type="project" value="TreeGrafter"/>
</dbReference>
<organism evidence="9 10">
    <name type="scientific">Drosophila pseudoobscura pseudoobscura</name>
    <name type="common">Fruit fly</name>
    <dbReference type="NCBI Taxonomy" id="46245"/>
    <lineage>
        <taxon>Eukaryota</taxon>
        <taxon>Metazoa</taxon>
        <taxon>Ecdysozoa</taxon>
        <taxon>Arthropoda</taxon>
        <taxon>Hexapoda</taxon>
        <taxon>Insecta</taxon>
        <taxon>Pterygota</taxon>
        <taxon>Neoptera</taxon>
        <taxon>Endopterygota</taxon>
        <taxon>Diptera</taxon>
        <taxon>Brachycera</taxon>
        <taxon>Muscomorpha</taxon>
        <taxon>Ephydroidea</taxon>
        <taxon>Drosophilidae</taxon>
        <taxon>Drosophila</taxon>
        <taxon>Sophophora</taxon>
    </lineage>
</organism>
<dbReference type="PROSITE" id="PS51462">
    <property type="entry name" value="NUDIX"/>
    <property type="match status" value="1"/>
</dbReference>
<keyword evidence="9" id="KW-1185">Reference proteome</keyword>
<feature type="domain" description="Nudix hydrolase" evidence="8">
    <location>
        <begin position="7"/>
        <end position="247"/>
    </location>
</feature>
<dbReference type="Gene3D" id="3.90.79.10">
    <property type="entry name" value="Nucleoside Triphosphate Pyrophosphohydrolase"/>
    <property type="match status" value="1"/>
</dbReference>